<dbReference type="PROSITE" id="PS51318">
    <property type="entry name" value="TAT"/>
    <property type="match status" value="1"/>
</dbReference>
<feature type="region of interest" description="Disordered" evidence="1">
    <location>
        <begin position="353"/>
        <end position="403"/>
    </location>
</feature>
<keyword evidence="3" id="KW-1185">Reference proteome</keyword>
<accession>A0AAJ4RAN0</accession>
<reference evidence="2 3" key="1">
    <citation type="submission" date="2018-11" db="EMBL/GenBank/DDBJ databases">
        <title>Genome sequences of Natronomonas sp. CBA1133.</title>
        <authorList>
            <person name="Roh S.W."/>
            <person name="Cha I.-T."/>
        </authorList>
    </citation>
    <scope>NUCLEOTIDE SEQUENCE [LARGE SCALE GENOMIC DNA]</scope>
    <source>
        <strain evidence="2 3">CBA1133</strain>
    </source>
</reference>
<dbReference type="InterPro" id="IPR006311">
    <property type="entry name" value="TAT_signal"/>
</dbReference>
<dbReference type="RefSeq" id="WP_123124510.1">
    <property type="nucleotide sequence ID" value="NZ_QKNW01000001.1"/>
</dbReference>
<organism evidence="2 3">
    <name type="scientific">Halosegnis longus</name>
    <dbReference type="NCBI Taxonomy" id="2216012"/>
    <lineage>
        <taxon>Archaea</taxon>
        <taxon>Methanobacteriati</taxon>
        <taxon>Methanobacteriota</taxon>
        <taxon>Stenosarchaea group</taxon>
        <taxon>Halobacteria</taxon>
        <taxon>Halobacteriales</taxon>
        <taxon>Natronomonadaceae</taxon>
        <taxon>Halosegnis</taxon>
    </lineage>
</organism>
<comment type="caution">
    <text evidence="2">The sequence shown here is derived from an EMBL/GenBank/DDBJ whole genome shotgun (WGS) entry which is preliminary data.</text>
</comment>
<protein>
    <recommendedName>
        <fullName evidence="4">SipW-cognate class signal peptide</fullName>
    </recommendedName>
</protein>
<evidence type="ECO:0000313" key="3">
    <source>
        <dbReference type="Proteomes" id="UP000270581"/>
    </source>
</evidence>
<evidence type="ECO:0000313" key="2">
    <source>
        <dbReference type="EMBL" id="RNJ27312.1"/>
    </source>
</evidence>
<gene>
    <name evidence="2" type="ORF">Nmn1133_11900</name>
</gene>
<feature type="compositionally biased region" description="Low complexity" evidence="1">
    <location>
        <begin position="353"/>
        <end position="363"/>
    </location>
</feature>
<evidence type="ECO:0008006" key="4">
    <source>
        <dbReference type="Google" id="ProtNLM"/>
    </source>
</evidence>
<name>A0AAJ4RAN0_9EURY</name>
<proteinExistence type="predicted"/>
<dbReference type="EMBL" id="RJJC01000001">
    <property type="protein sequence ID" value="RNJ27312.1"/>
    <property type="molecule type" value="Genomic_DNA"/>
</dbReference>
<evidence type="ECO:0000256" key="1">
    <source>
        <dbReference type="SAM" id="MobiDB-lite"/>
    </source>
</evidence>
<dbReference type="Proteomes" id="UP000270581">
    <property type="component" value="Unassembled WGS sequence"/>
</dbReference>
<feature type="compositionally biased region" description="Basic and acidic residues" evidence="1">
    <location>
        <begin position="386"/>
        <end position="403"/>
    </location>
</feature>
<dbReference type="AlphaFoldDB" id="A0AAJ4RAN0"/>
<sequence length="403" mass="41501">MSGDVSRRRVLAALAAAGAGGALTGNTTAAALTDREGTGGVLTAGALDIDIAYEILTGPEAGTTGTTNGVRLPLPLGTLTDTVSSGATRITVGVPDQPDAVANPAAVWLATDCPPEATTLAEALSVTVSYAETGEVVASGSLREVADDLRGGVRLDGEPTSAGDDCVADALDLLFEYELTDYVGTESTDLVVEFAARQCRYDDGTNPFAGRSAEPCATTPEPCVCCRYLGKLNLEDDGRAGIGESFIAPGGPYYFDEGDSRYGIVVTDTTTKDNGTETTGVAFRLVERNGAPTERLCRVEVKGGRNTLRYEGTGSDTTALDGADGDGIIVAPDGKAISNIQVYVCDDASACADDVSSSDTNDTSGDDDHDGDNNNNGRGPGRGGGRGRDKKNDDTKDKRGGWK</sequence>